<feature type="transmembrane region" description="Helical" evidence="2">
    <location>
        <begin position="250"/>
        <end position="276"/>
    </location>
</feature>
<feature type="transmembrane region" description="Helical" evidence="2">
    <location>
        <begin position="337"/>
        <end position="356"/>
    </location>
</feature>
<protein>
    <submittedName>
        <fullName evidence="3">Uncharacterized protein</fullName>
    </submittedName>
</protein>
<name>A0ABP9VXF1_9BACT</name>
<evidence type="ECO:0000256" key="2">
    <source>
        <dbReference type="SAM" id="Phobius"/>
    </source>
</evidence>
<reference evidence="3 4" key="1">
    <citation type="submission" date="2024-02" db="EMBL/GenBank/DDBJ databases">
        <title>Rhodopirellula caenicola NBRC 110016.</title>
        <authorList>
            <person name="Ichikawa N."/>
            <person name="Katano-Makiyama Y."/>
            <person name="Hidaka K."/>
        </authorList>
    </citation>
    <scope>NUCLEOTIDE SEQUENCE [LARGE SCALE GENOMIC DNA]</scope>
    <source>
        <strain evidence="3 4">NBRC 110016</strain>
    </source>
</reference>
<feature type="transmembrane region" description="Helical" evidence="2">
    <location>
        <begin position="204"/>
        <end position="229"/>
    </location>
</feature>
<sequence length="408" mass="42618">MSLHRQPCPSCGRELELPAEAVGRLAKCPACEATFRIGENGGNPASAAPSSGRSDSVKPDSATSDPTPPEATTLTPVPPAPRRPPASSDSANFAGSENPFQSPIASSSESTGSASGRPVNPYQATSYSAEPVLQLGETEIVQRPIEDIFSPTLAIFGARWSPLILATLILAVAIGLIVGVPFLLLSIVGGMIDNGALPNAGPILAIGMFLFFPLMAFLSCYTTVGFARVALAVARNQPSPLSELMPPMRIVFRFAGGLIALLFSMAALSVVVMVVIGLVGSFEGGQVIAFGLAILAMIVGTVVMIAAQWLLWPWIFVVSDGRTSALGSIRVGYHITMSNKITSLLMVIVATVLSMAGSAACYVGQFVTAPLTMLLFAVGYLLLTNQAIDNPKDSIAPYVPPSYPPQQN</sequence>
<feature type="compositionally biased region" description="Low complexity" evidence="1">
    <location>
        <begin position="102"/>
        <end position="116"/>
    </location>
</feature>
<keyword evidence="2" id="KW-1133">Transmembrane helix</keyword>
<dbReference type="Gene3D" id="2.20.28.160">
    <property type="match status" value="1"/>
</dbReference>
<comment type="caution">
    <text evidence="3">The sequence shown here is derived from an EMBL/GenBank/DDBJ whole genome shotgun (WGS) entry which is preliminary data.</text>
</comment>
<dbReference type="EMBL" id="BAABRO010000013">
    <property type="protein sequence ID" value="GAA5509391.1"/>
    <property type="molecule type" value="Genomic_DNA"/>
</dbReference>
<feature type="transmembrane region" description="Helical" evidence="2">
    <location>
        <begin position="288"/>
        <end position="316"/>
    </location>
</feature>
<feature type="transmembrane region" description="Helical" evidence="2">
    <location>
        <begin position="362"/>
        <end position="383"/>
    </location>
</feature>
<keyword evidence="4" id="KW-1185">Reference proteome</keyword>
<evidence type="ECO:0000256" key="1">
    <source>
        <dbReference type="SAM" id="MobiDB-lite"/>
    </source>
</evidence>
<evidence type="ECO:0000313" key="3">
    <source>
        <dbReference type="EMBL" id="GAA5509391.1"/>
    </source>
</evidence>
<organism evidence="3 4">
    <name type="scientific">Novipirellula caenicola</name>
    <dbReference type="NCBI Taxonomy" id="1536901"/>
    <lineage>
        <taxon>Bacteria</taxon>
        <taxon>Pseudomonadati</taxon>
        <taxon>Planctomycetota</taxon>
        <taxon>Planctomycetia</taxon>
        <taxon>Pirellulales</taxon>
        <taxon>Pirellulaceae</taxon>
        <taxon>Novipirellula</taxon>
    </lineage>
</organism>
<feature type="transmembrane region" description="Helical" evidence="2">
    <location>
        <begin position="163"/>
        <end position="192"/>
    </location>
</feature>
<accession>A0ABP9VXF1</accession>
<evidence type="ECO:0000313" key="4">
    <source>
        <dbReference type="Proteomes" id="UP001416858"/>
    </source>
</evidence>
<feature type="region of interest" description="Disordered" evidence="1">
    <location>
        <begin position="35"/>
        <end position="121"/>
    </location>
</feature>
<proteinExistence type="predicted"/>
<gene>
    <name evidence="3" type="ORF">Rcae01_04890</name>
</gene>
<dbReference type="Proteomes" id="UP001416858">
    <property type="component" value="Unassembled WGS sequence"/>
</dbReference>
<keyword evidence="2" id="KW-0472">Membrane</keyword>
<feature type="compositionally biased region" description="Polar residues" evidence="1">
    <location>
        <begin position="87"/>
        <end position="101"/>
    </location>
</feature>
<keyword evidence="2" id="KW-0812">Transmembrane</keyword>